<gene>
    <name evidence="10" type="ORF">AB1Y20_015654</name>
</gene>
<dbReference type="GO" id="GO:0005886">
    <property type="term" value="C:plasma membrane"/>
    <property type="evidence" value="ECO:0007669"/>
    <property type="project" value="TreeGrafter"/>
</dbReference>
<dbReference type="PROSITE" id="PS50096">
    <property type="entry name" value="IQ"/>
    <property type="match status" value="1"/>
</dbReference>
<dbReference type="PANTHER" id="PTHR13140">
    <property type="entry name" value="MYOSIN"/>
    <property type="match status" value="1"/>
</dbReference>
<dbReference type="CDD" id="cd00124">
    <property type="entry name" value="MYSc"/>
    <property type="match status" value="1"/>
</dbReference>
<dbReference type="Gene3D" id="1.20.58.900">
    <property type="match status" value="1"/>
</dbReference>
<feature type="compositionally biased region" description="Polar residues" evidence="7">
    <location>
        <begin position="935"/>
        <end position="958"/>
    </location>
</feature>
<dbReference type="GO" id="GO:0030139">
    <property type="term" value="C:endocytic vesicle"/>
    <property type="evidence" value="ECO:0007669"/>
    <property type="project" value="TreeGrafter"/>
</dbReference>
<accession>A0AB34JYI2</accession>
<dbReference type="InterPro" id="IPR037213">
    <property type="entry name" value="Run_dom_sf"/>
</dbReference>
<dbReference type="PRINTS" id="PR00193">
    <property type="entry name" value="MYOSINHEAVY"/>
</dbReference>
<dbReference type="GO" id="GO:0016459">
    <property type="term" value="C:myosin complex"/>
    <property type="evidence" value="ECO:0007669"/>
    <property type="project" value="UniProtKB-KW"/>
</dbReference>
<dbReference type="GO" id="GO:0005524">
    <property type="term" value="F:ATP binding"/>
    <property type="evidence" value="ECO:0007669"/>
    <property type="project" value="UniProtKB-UniRule"/>
</dbReference>
<keyword evidence="4 6" id="KW-0505">Motor protein</keyword>
<evidence type="ECO:0000256" key="5">
    <source>
        <dbReference type="ARBA" id="ARBA00023203"/>
    </source>
</evidence>
<feature type="region of interest" description="Disordered" evidence="7">
    <location>
        <begin position="1069"/>
        <end position="1106"/>
    </location>
</feature>
<dbReference type="Gene3D" id="1.20.5.4820">
    <property type="match status" value="1"/>
</dbReference>
<dbReference type="SMART" id="SM00593">
    <property type="entry name" value="RUN"/>
    <property type="match status" value="1"/>
</dbReference>
<dbReference type="GO" id="GO:0000146">
    <property type="term" value="F:microfilament motor activity"/>
    <property type="evidence" value="ECO:0007669"/>
    <property type="project" value="TreeGrafter"/>
</dbReference>
<evidence type="ECO:0000313" key="10">
    <source>
        <dbReference type="EMBL" id="KAL1526965.1"/>
    </source>
</evidence>
<dbReference type="Pfam" id="PF00063">
    <property type="entry name" value="Myosin_head"/>
    <property type="match status" value="1"/>
</dbReference>
<feature type="region of interest" description="Actin-binding" evidence="6">
    <location>
        <begin position="648"/>
        <end position="670"/>
    </location>
</feature>
<feature type="binding site" evidence="6">
    <location>
        <begin position="162"/>
        <end position="169"/>
    </location>
    <ligand>
        <name>ATP</name>
        <dbReference type="ChEBI" id="CHEBI:30616"/>
    </ligand>
</feature>
<dbReference type="Gene3D" id="1.10.10.820">
    <property type="match status" value="1"/>
</dbReference>
<dbReference type="FunFam" id="1.10.10.820:FF:000001">
    <property type="entry name" value="Myosin heavy chain"/>
    <property type="match status" value="1"/>
</dbReference>
<dbReference type="GO" id="GO:0007015">
    <property type="term" value="P:actin filament organization"/>
    <property type="evidence" value="ECO:0007669"/>
    <property type="project" value="TreeGrafter"/>
</dbReference>
<dbReference type="Gene3D" id="1.20.58.530">
    <property type="match status" value="1"/>
</dbReference>
<keyword evidence="3 6" id="KW-0518">Myosin</keyword>
<dbReference type="SUPFAM" id="SSF140741">
    <property type="entry name" value="RUN domain-like"/>
    <property type="match status" value="1"/>
</dbReference>
<evidence type="ECO:0000256" key="4">
    <source>
        <dbReference type="ARBA" id="ARBA00023175"/>
    </source>
</evidence>
<dbReference type="InterPro" id="IPR027417">
    <property type="entry name" value="P-loop_NTPase"/>
</dbReference>
<dbReference type="GO" id="GO:0030048">
    <property type="term" value="P:actin filament-based movement"/>
    <property type="evidence" value="ECO:0007669"/>
    <property type="project" value="TreeGrafter"/>
</dbReference>
<keyword evidence="11" id="KW-1185">Reference proteome</keyword>
<feature type="compositionally biased region" description="Basic and acidic residues" evidence="7">
    <location>
        <begin position="901"/>
        <end position="927"/>
    </location>
</feature>
<dbReference type="InterPro" id="IPR004012">
    <property type="entry name" value="Run_dom"/>
</dbReference>
<dbReference type="SMART" id="SM00242">
    <property type="entry name" value="MYSc"/>
    <property type="match status" value="1"/>
</dbReference>
<dbReference type="InterPro" id="IPR036961">
    <property type="entry name" value="Kinesin_motor_dom_sf"/>
</dbReference>
<proteinExistence type="inferred from homology"/>
<feature type="compositionally biased region" description="Basic and acidic residues" evidence="7">
    <location>
        <begin position="1006"/>
        <end position="1020"/>
    </location>
</feature>
<evidence type="ECO:0000256" key="2">
    <source>
        <dbReference type="ARBA" id="ARBA00022840"/>
    </source>
</evidence>
<evidence type="ECO:0000256" key="1">
    <source>
        <dbReference type="ARBA" id="ARBA00022741"/>
    </source>
</evidence>
<feature type="region of interest" description="Disordered" evidence="7">
    <location>
        <begin position="1006"/>
        <end position="1053"/>
    </location>
</feature>
<comment type="similarity">
    <text evidence="6">Belongs to the TRAFAC class myosin-kinesin ATPase superfamily. Myosin family.</text>
</comment>
<evidence type="ECO:0000256" key="7">
    <source>
        <dbReference type="SAM" id="MobiDB-lite"/>
    </source>
</evidence>
<feature type="compositionally biased region" description="Polar residues" evidence="7">
    <location>
        <begin position="1069"/>
        <end position="1078"/>
    </location>
</feature>
<evidence type="ECO:0000259" key="9">
    <source>
        <dbReference type="PROSITE" id="PS51456"/>
    </source>
</evidence>
<evidence type="ECO:0000313" key="11">
    <source>
        <dbReference type="Proteomes" id="UP001515480"/>
    </source>
</evidence>
<evidence type="ECO:0000256" key="6">
    <source>
        <dbReference type="PROSITE-ProRule" id="PRU00782"/>
    </source>
</evidence>
<feature type="compositionally biased region" description="Polar residues" evidence="7">
    <location>
        <begin position="1023"/>
        <end position="1034"/>
    </location>
</feature>
<protein>
    <recommendedName>
        <fullName evidence="12">Myosin motor domain-containing protein</fullName>
    </recommendedName>
</protein>
<keyword evidence="5 6" id="KW-0009">Actin-binding</keyword>
<organism evidence="10 11">
    <name type="scientific">Prymnesium parvum</name>
    <name type="common">Toxic golden alga</name>
    <dbReference type="NCBI Taxonomy" id="97485"/>
    <lineage>
        <taxon>Eukaryota</taxon>
        <taxon>Haptista</taxon>
        <taxon>Haptophyta</taxon>
        <taxon>Prymnesiophyceae</taxon>
        <taxon>Prymnesiales</taxon>
        <taxon>Prymnesiaceae</taxon>
        <taxon>Prymnesium</taxon>
    </lineage>
</organism>
<dbReference type="Pfam" id="PF02759">
    <property type="entry name" value="RUN"/>
    <property type="match status" value="1"/>
</dbReference>
<evidence type="ECO:0000259" key="8">
    <source>
        <dbReference type="PROSITE" id="PS50826"/>
    </source>
</evidence>
<dbReference type="EMBL" id="JBGBPQ010000003">
    <property type="protein sequence ID" value="KAL1526965.1"/>
    <property type="molecule type" value="Genomic_DNA"/>
</dbReference>
<dbReference type="PROSITE" id="PS51456">
    <property type="entry name" value="MYOSIN_MOTOR"/>
    <property type="match status" value="1"/>
</dbReference>
<dbReference type="InterPro" id="IPR001609">
    <property type="entry name" value="Myosin_head_motor_dom-like"/>
</dbReference>
<dbReference type="Gene3D" id="3.40.850.10">
    <property type="entry name" value="Kinesin motor domain"/>
    <property type="match status" value="1"/>
</dbReference>
<dbReference type="GO" id="GO:0051015">
    <property type="term" value="F:actin filament binding"/>
    <property type="evidence" value="ECO:0007669"/>
    <property type="project" value="TreeGrafter"/>
</dbReference>
<dbReference type="PANTHER" id="PTHR13140:SF745">
    <property type="entry name" value="UNCONVENTIONAL MYOSIN-VI"/>
    <property type="match status" value="1"/>
</dbReference>
<feature type="domain" description="RUN" evidence="8">
    <location>
        <begin position="1147"/>
        <end position="1295"/>
    </location>
</feature>
<comment type="caution">
    <text evidence="10">The sequence shown here is derived from an EMBL/GenBank/DDBJ whole genome shotgun (WGS) entry which is preliminary data.</text>
</comment>
<dbReference type="SUPFAM" id="SSF52540">
    <property type="entry name" value="P-loop containing nucleoside triphosphate hydrolases"/>
    <property type="match status" value="1"/>
</dbReference>
<feature type="region of interest" description="Disordered" evidence="7">
    <location>
        <begin position="901"/>
        <end position="964"/>
    </location>
</feature>
<feature type="domain" description="Myosin motor" evidence="9">
    <location>
        <begin position="69"/>
        <end position="768"/>
    </location>
</feature>
<keyword evidence="2 6" id="KW-0067">ATP-binding</keyword>
<reference evidence="10 11" key="1">
    <citation type="journal article" date="2024" name="Science">
        <title>Giant polyketide synthase enzymes in the biosynthesis of giant marine polyether toxins.</title>
        <authorList>
            <person name="Fallon T.R."/>
            <person name="Shende V.V."/>
            <person name="Wierzbicki I.H."/>
            <person name="Pendleton A.L."/>
            <person name="Watervoot N.F."/>
            <person name="Auber R.P."/>
            <person name="Gonzalez D.J."/>
            <person name="Wisecaver J.H."/>
            <person name="Moore B.S."/>
        </authorList>
    </citation>
    <scope>NUCLEOTIDE SEQUENCE [LARGE SCALE GENOMIC DNA]</scope>
    <source>
        <strain evidence="10 11">12B1</strain>
    </source>
</reference>
<dbReference type="PROSITE" id="PS50826">
    <property type="entry name" value="RUN"/>
    <property type="match status" value="1"/>
</dbReference>
<dbReference type="Proteomes" id="UP001515480">
    <property type="component" value="Unassembled WGS sequence"/>
</dbReference>
<dbReference type="Gene3D" id="1.20.120.720">
    <property type="entry name" value="Myosin VI head, motor domain, U50 subdomain"/>
    <property type="match status" value="1"/>
</dbReference>
<sequence length="1302" mass="145241">MAPKKKEEEGQASNRFWFPEADEGYVLGDILHEDEQKNLQVRLHLANGTTKTLITQASTAKPVNPKLLDGVNDNTQLMHLHEPSLLYNLRCRYKENKIYTYTGYILIAVNPYKALSCYGEAEMKSYKGKSIGVLPPHLYAMADRAFRSMKVDGSCQSIVISGESGSGKTESSKIVMKYLAICGQPLQKKGGDAEERDASSTLHALSEKVLACNPILEAFGNAKTVMNHNSSRFGKFTRIHFDRRNWLVGADIVTYLLEKTRTVTQSSEERNYHSFYQLFASSSASQKQELRLGAPHDFAYLKNGMVDVAAIDDSANAKEVAVSMGAIGILPEQQQGIRRLLAMILHLGNVDFVDTDDDSCKVVESTPLQSAAHFMQTPVESFEEALVSRTMRSMSNSVYKIPLKVQEARYSRDTLAKAVYSRLFDWLCKQINISLLTNTETRAFIGVLDIFGFEQFQVNSFEQLCINFANEKLQAHFNTQVFRQEQEIYLREAIRWDPIAEPNNQECIEMLSAKSAPVGVFALLDEQCRLPKCTDKTFTEKVFQTHKGAISSGLLAEPPKGSGLLKNEGFVVRHYAGLVTYTSDGFRQKNNNSLHEDLELVLKTAEDPFVINLMTDTEQSSAAAGGRRGGGKSQARFSSVSGHFAGQLASLTDTLQETTSHFVRCINPNKTKTPDCFVGGHVLHQLRCSGMMEALRLMHEGFPTRCPYEDLYDRYKDMMPRSVAQLDSPSFCEILLMALGLEKADYQLGITKVFFRAGKLAFLDSLTGSEYKELAPDIVNKVRVWLVKKRWRRHTIATVAFLRLKRTLEDLRLLRKVVSAAFFMTLMANRSKLSVKRARQIRQRNAASKLQKNGRRMIMVAKYFKTQWAVRLAQRVLRGHAARRTHGAALADLRAKRRAREEAERKAREEAKKQAEREEMERIREMARSGGGTVSKATASKYSSKGPQKAVASTQPNRNAEGGGALVVSSEDFEARLSKMEKDLSELQGLKKLVEAQAEEIRELKKQLERGRTDSSEKPSRPRASTTAGSSSQVPPAPLRRRPSNVSNQSGKGHWGLLDMLGIGSQLSNSTAPTSGATLHQAAAPNVPSSRRTSVAAPPPNKVPNNGDAMMSLAAAIAEVQKHFEQANVPGTAKTLELLGNDQCNKDVAVLVRGQLCTALSRVLLHGFKSFKIIGRFHIWDFVSEACASTHLRVKNQGGKYTKAELTLTTAVVDINENEGMANNPNIKFRSFVCAGLNNQQMPEWMEVLTTDKDVVAKFYESWAYIQSNTDALPKIKAAVRPLCDYPFKLSIDYEISRWDLH</sequence>
<evidence type="ECO:0008006" key="12">
    <source>
        <dbReference type="Google" id="ProtNLM"/>
    </source>
</evidence>
<evidence type="ECO:0000256" key="3">
    <source>
        <dbReference type="ARBA" id="ARBA00023123"/>
    </source>
</evidence>
<keyword evidence="1 6" id="KW-0547">Nucleotide-binding</keyword>
<name>A0AB34JYI2_PRYPA</name>